<dbReference type="PROSITE" id="PS51186">
    <property type="entry name" value="GNAT"/>
    <property type="match status" value="1"/>
</dbReference>
<dbReference type="AlphaFoldDB" id="A0A0S2M2P9"/>
<dbReference type="Pfam" id="PF13508">
    <property type="entry name" value="Acetyltransf_7"/>
    <property type="match status" value="1"/>
</dbReference>
<dbReference type="Gene3D" id="3.40.630.30">
    <property type="match status" value="1"/>
</dbReference>
<dbReference type="EMBL" id="CP013200">
    <property type="protein sequence ID" value="ALO67862.1"/>
    <property type="molecule type" value="Genomic_DNA"/>
</dbReference>
<proteinExistence type="predicted"/>
<dbReference type="CDD" id="cd04301">
    <property type="entry name" value="NAT_SF"/>
    <property type="match status" value="1"/>
</dbReference>
<dbReference type="RefSeq" id="WP_062291545.1">
    <property type="nucleotide sequence ID" value="NZ_CP013200.1"/>
</dbReference>
<dbReference type="GO" id="GO:0016747">
    <property type="term" value="F:acyltransferase activity, transferring groups other than amino-acyl groups"/>
    <property type="evidence" value="ECO:0007669"/>
    <property type="project" value="InterPro"/>
</dbReference>
<evidence type="ECO:0000313" key="2">
    <source>
        <dbReference type="EMBL" id="ALO67862.1"/>
    </source>
</evidence>
<name>A0A0S2M2P9_9MICC</name>
<dbReference type="SUPFAM" id="SSF55729">
    <property type="entry name" value="Acyl-CoA N-acyltransferases (Nat)"/>
    <property type="match status" value="1"/>
</dbReference>
<gene>
    <name evidence="2" type="ORF">AS189_16960</name>
</gene>
<dbReference type="Proteomes" id="UP000059574">
    <property type="component" value="Chromosome"/>
</dbReference>
<protein>
    <recommendedName>
        <fullName evidence="1">N-acetyltransferase domain-containing protein</fullName>
    </recommendedName>
</protein>
<reference evidence="2 3" key="2">
    <citation type="journal article" date="2016" name="J. Biotechnol.">
        <title>Complete genome sequence of Arthrobacter alpinus ERGS4:06, a yellow pigmented bacterium tolerant to cold and radiations isolated from Sikkim Himalaya.</title>
        <authorList>
            <person name="Kumar R."/>
            <person name="Singh D."/>
            <person name="Swarnkar M.K."/>
            <person name="Singh A.K."/>
            <person name="Kumar S."/>
        </authorList>
    </citation>
    <scope>NUCLEOTIDE SEQUENCE [LARGE SCALE GENOMIC DNA]</scope>
    <source>
        <strain evidence="2 3">ERGS4:06</strain>
    </source>
</reference>
<dbReference type="OrthoDB" id="9797178at2"/>
<evidence type="ECO:0000259" key="1">
    <source>
        <dbReference type="PROSITE" id="PS51186"/>
    </source>
</evidence>
<accession>A0A0S2M2P9</accession>
<dbReference type="InterPro" id="IPR016181">
    <property type="entry name" value="Acyl_CoA_acyltransferase"/>
</dbReference>
<feature type="domain" description="N-acetyltransferase" evidence="1">
    <location>
        <begin position="1"/>
        <end position="147"/>
    </location>
</feature>
<organism evidence="2 3">
    <name type="scientific">Arthrobacter alpinus</name>
    <dbReference type="NCBI Taxonomy" id="656366"/>
    <lineage>
        <taxon>Bacteria</taxon>
        <taxon>Bacillati</taxon>
        <taxon>Actinomycetota</taxon>
        <taxon>Actinomycetes</taxon>
        <taxon>Micrococcales</taxon>
        <taxon>Micrococcaceae</taxon>
        <taxon>Arthrobacter</taxon>
    </lineage>
</organism>
<sequence length="166" mass="17742">MIIRRERADDRPELLAVVQAAFADPGEAKLVRGLFASREYLPGLSLVAESVRGEILGYVITTRAWIGGQESLGLGPLAVQPEYQRQGVGLALMEASIAEANAMGESTLVLLGSTDYFPRFGFVPADSLGIVPPDPSWGSHFMALALASHQPGSHGVFKYAAPFTSR</sequence>
<reference evidence="3" key="1">
    <citation type="submission" date="2015-11" db="EMBL/GenBank/DDBJ databases">
        <authorList>
            <person name="Kumar R."/>
            <person name="Singh D."/>
            <person name="Swarnkar M.K."/>
            <person name="Singh A.K."/>
            <person name="Kumar S."/>
        </authorList>
    </citation>
    <scope>NUCLEOTIDE SEQUENCE [LARGE SCALE GENOMIC DNA]</scope>
    <source>
        <strain evidence="3">ERGS4:06</strain>
    </source>
</reference>
<evidence type="ECO:0000313" key="3">
    <source>
        <dbReference type="Proteomes" id="UP000059574"/>
    </source>
</evidence>
<dbReference type="InterPro" id="IPR000182">
    <property type="entry name" value="GNAT_dom"/>
</dbReference>